<gene>
    <name evidence="1" type="ORF">QBE54_09030</name>
</gene>
<sequence length="238" mass="27229">MKGKKRRLVLLATIGGLVAVLLIASYFSLRVNYGILEGTVIDEYSKDYVPRLRITIAGKTNLIFRDTYYSFTKLPPGKHVLKAESPYYFPISQEVVIKRGKNRLDLVMKGKEIPDLAGIICFSDPVERGVQIEVRYKDSKGIGISEFPGMPINLEVKLYVREGDEDNYSRGRLIYEGPVELFWDSKAYLAKNKGIIPWDKLSIDPEKEKYGIMELVLHTPQGDFEDVIEDVQLFREEE</sequence>
<dbReference type="InterPro" id="IPR013784">
    <property type="entry name" value="Carb-bd-like_fold"/>
</dbReference>
<protein>
    <submittedName>
        <fullName evidence="1">Carboxypeptidase-like regulatory domain-containing protein</fullName>
    </submittedName>
</protein>
<dbReference type="Proteomes" id="UP001461341">
    <property type="component" value="Chromosome"/>
</dbReference>
<dbReference type="EMBL" id="CP121689">
    <property type="protein sequence ID" value="WZL75720.1"/>
    <property type="molecule type" value="Genomic_DNA"/>
</dbReference>
<reference evidence="1 2" key="1">
    <citation type="submission" date="2023-03" db="EMBL/GenBank/DDBJ databases">
        <title>Novel Species.</title>
        <authorList>
            <person name="Ma S."/>
        </authorList>
    </citation>
    <scope>NUCLEOTIDE SEQUENCE [LARGE SCALE GENOMIC DNA]</scope>
    <source>
        <strain evidence="1 2">B11</strain>
    </source>
</reference>
<dbReference type="RefSeq" id="WP_369017870.1">
    <property type="nucleotide sequence ID" value="NZ_CP121689.1"/>
</dbReference>
<evidence type="ECO:0000313" key="1">
    <source>
        <dbReference type="EMBL" id="WZL75720.1"/>
    </source>
</evidence>
<keyword evidence="2" id="KW-1185">Reference proteome</keyword>
<evidence type="ECO:0000313" key="2">
    <source>
        <dbReference type="Proteomes" id="UP001461341"/>
    </source>
</evidence>
<proteinExistence type="predicted"/>
<accession>A0ABZ2Y9N3</accession>
<name>A0ABZ2Y9N3_9BACT</name>
<dbReference type="SUPFAM" id="SSF49452">
    <property type="entry name" value="Starch-binding domain-like"/>
    <property type="match status" value="1"/>
</dbReference>
<organism evidence="1 2">
    <name type="scientific">Thermatribacter velox</name>
    <dbReference type="NCBI Taxonomy" id="3039681"/>
    <lineage>
        <taxon>Bacteria</taxon>
        <taxon>Pseudomonadati</taxon>
        <taxon>Atribacterota</taxon>
        <taxon>Atribacteria</taxon>
        <taxon>Atribacterales</taxon>
        <taxon>Thermatribacteraceae</taxon>
        <taxon>Thermatribacter</taxon>
    </lineage>
</organism>
<dbReference type="Gene3D" id="2.60.40.1120">
    <property type="entry name" value="Carboxypeptidase-like, regulatory domain"/>
    <property type="match status" value="1"/>
</dbReference>